<dbReference type="Pfam" id="PF07318">
    <property type="entry name" value="DUF1464"/>
    <property type="match status" value="1"/>
</dbReference>
<organism evidence="1 2">
    <name type="scientific">Candidatus Terraquivivens tikiterensis</name>
    <dbReference type="NCBI Taxonomy" id="1980982"/>
    <lineage>
        <taxon>Archaea</taxon>
        <taxon>Nitrososphaerota</taxon>
        <taxon>Candidatus Wolframiiraptoraceae</taxon>
        <taxon>Candidatus Terraquivivens</taxon>
    </lineage>
</organism>
<proteinExistence type="predicted"/>
<dbReference type="InterPro" id="IPR009927">
    <property type="entry name" value="DUF1464"/>
</dbReference>
<evidence type="ECO:0000313" key="1">
    <source>
        <dbReference type="EMBL" id="PUA34117.1"/>
    </source>
</evidence>
<evidence type="ECO:0008006" key="3">
    <source>
        <dbReference type="Google" id="ProtNLM"/>
    </source>
</evidence>
<name>A0A2R7Y9P7_9ARCH</name>
<dbReference type="PIRSF" id="PIRSF009433">
    <property type="entry name" value="DUF1464"/>
    <property type="match status" value="1"/>
</dbReference>
<dbReference type="EMBL" id="NDWU01000003">
    <property type="protein sequence ID" value="PUA34117.1"/>
    <property type="molecule type" value="Genomic_DNA"/>
</dbReference>
<dbReference type="Proteomes" id="UP000244066">
    <property type="component" value="Unassembled WGS sequence"/>
</dbReference>
<protein>
    <recommendedName>
        <fullName evidence="3">DUF1464 domain-containing protein</fullName>
    </recommendedName>
</protein>
<dbReference type="AlphaFoldDB" id="A0A2R7Y9P7"/>
<accession>A0A2R7Y9P7</accession>
<comment type="caution">
    <text evidence="1">The sequence shown here is derived from an EMBL/GenBank/DDBJ whole genome shotgun (WGS) entry which is preliminary data.</text>
</comment>
<dbReference type="Gene3D" id="3.30.420.40">
    <property type="match status" value="1"/>
</dbReference>
<dbReference type="InterPro" id="IPR043129">
    <property type="entry name" value="ATPase_NBD"/>
</dbReference>
<dbReference type="SUPFAM" id="SSF53067">
    <property type="entry name" value="Actin-like ATPase domain"/>
    <property type="match status" value="1"/>
</dbReference>
<reference evidence="1 2" key="1">
    <citation type="submission" date="2017-04" db="EMBL/GenBank/DDBJ databases">
        <title>Draft Aigarchaeota genome from a New Zealand hot spring.</title>
        <authorList>
            <person name="Reysenbach A.-L."/>
            <person name="Donaho J.A."/>
            <person name="Gerhart J."/>
            <person name="Kelley J.F."/>
            <person name="Kouba K."/>
            <person name="Podar M."/>
            <person name="Stott M."/>
        </authorList>
    </citation>
    <scope>NUCLEOTIDE SEQUENCE [LARGE SCALE GENOMIC DNA]</scope>
    <source>
        <strain evidence="1">NZ13_MG1</strain>
    </source>
</reference>
<evidence type="ECO:0000313" key="2">
    <source>
        <dbReference type="Proteomes" id="UP000244066"/>
    </source>
</evidence>
<gene>
    <name evidence="1" type="ORF">B9J98_01675</name>
</gene>
<sequence>MICLVRVVGVDPGTKSFDVCGLEDLKVFYEKSIPSEVIANRPDTLLDVLREAEPLDLVAGPSGYGLPLVSLEDITEEHISLMVLVRKEDVKIPVLVGLAEAVRRLKSYAAKIYFLPGVIHLPTVPEHRKLNAVDMGTADKLCCAALAIHDYASRYKVPYEECTFILVEVGFGYNAIMAIESGRVVDGIGGTKAGPGFLTSGAWDGEVAYLAGSISKADLFSGGVRSFVGDDSMMPEDFPDRAKRDRRAALAWEAFMEGIEKCVWSLRAVVRSPQAIMLSGRLSRVQGIYEELERRLSAIAPVDRVQGFAKSVKEAAQGAALIADGLAGGRMSELVEHMGIRRSYGTVLDYIYIGKVKEKYLGKV</sequence>